<accession>A0A1J5QX46</accession>
<name>A0A1J5QX46_9ZZZZ</name>
<sequence length="141" mass="15110">MTTLWTAPAKVLTDQADPGWEGIWTLTYAAGHAAINLGLAVPLGVAVDLTYAAMDFREAQDELEWAHPDLPARCAAVDLGQLDPTEGEPRARLIIDQLATAALHRAIALATTDLDVPDLLCLARVTPKLFTGRAKVTGRMP</sequence>
<gene>
    <name evidence="1" type="ORF">GALL_377790</name>
</gene>
<dbReference type="EMBL" id="MLJW01001057">
    <property type="protein sequence ID" value="OIQ80461.1"/>
    <property type="molecule type" value="Genomic_DNA"/>
</dbReference>
<reference evidence="1" key="1">
    <citation type="submission" date="2016-10" db="EMBL/GenBank/DDBJ databases">
        <title>Sequence of Gallionella enrichment culture.</title>
        <authorList>
            <person name="Poehlein A."/>
            <person name="Muehling M."/>
            <person name="Daniel R."/>
        </authorList>
    </citation>
    <scope>NUCLEOTIDE SEQUENCE</scope>
</reference>
<comment type="caution">
    <text evidence="1">The sequence shown here is derived from an EMBL/GenBank/DDBJ whole genome shotgun (WGS) entry which is preliminary data.</text>
</comment>
<organism evidence="1">
    <name type="scientific">mine drainage metagenome</name>
    <dbReference type="NCBI Taxonomy" id="410659"/>
    <lineage>
        <taxon>unclassified sequences</taxon>
        <taxon>metagenomes</taxon>
        <taxon>ecological metagenomes</taxon>
    </lineage>
</organism>
<protein>
    <submittedName>
        <fullName evidence="1">Uncharacterized protein</fullName>
    </submittedName>
</protein>
<evidence type="ECO:0000313" key="1">
    <source>
        <dbReference type="EMBL" id="OIQ80461.1"/>
    </source>
</evidence>
<proteinExistence type="predicted"/>
<dbReference type="AlphaFoldDB" id="A0A1J5QX46"/>